<proteinExistence type="predicted"/>
<feature type="compositionally biased region" description="Basic and acidic residues" evidence="1">
    <location>
        <begin position="259"/>
        <end position="295"/>
    </location>
</feature>
<dbReference type="EMBL" id="JAUSUF010000004">
    <property type="protein sequence ID" value="MDQ0149605.1"/>
    <property type="molecule type" value="Genomic_DNA"/>
</dbReference>
<feature type="region of interest" description="Disordered" evidence="1">
    <location>
        <begin position="28"/>
        <end position="80"/>
    </location>
</feature>
<feature type="compositionally biased region" description="Basic and acidic residues" evidence="1">
    <location>
        <begin position="38"/>
        <end position="50"/>
    </location>
</feature>
<feature type="region of interest" description="Disordered" evidence="1">
    <location>
        <begin position="153"/>
        <end position="193"/>
    </location>
</feature>
<feature type="domain" description="SH3b" evidence="2">
    <location>
        <begin position="198"/>
        <end position="260"/>
    </location>
</feature>
<dbReference type="SMART" id="SM00287">
    <property type="entry name" value="SH3b"/>
    <property type="match status" value="1"/>
</dbReference>
<name>A0ABT9UTG5_9FIRM</name>
<dbReference type="InterPro" id="IPR005490">
    <property type="entry name" value="LD_TPept_cat_dom"/>
</dbReference>
<organism evidence="3 4">
    <name type="scientific">Eubacterium multiforme</name>
    <dbReference type="NCBI Taxonomy" id="83339"/>
    <lineage>
        <taxon>Bacteria</taxon>
        <taxon>Bacillati</taxon>
        <taxon>Bacillota</taxon>
        <taxon>Clostridia</taxon>
        <taxon>Eubacteriales</taxon>
        <taxon>Eubacteriaceae</taxon>
        <taxon>Eubacterium</taxon>
    </lineage>
</organism>
<evidence type="ECO:0000313" key="3">
    <source>
        <dbReference type="EMBL" id="MDQ0149605.1"/>
    </source>
</evidence>
<comment type="caution">
    <text evidence="3">The sequence shown here is derived from an EMBL/GenBank/DDBJ whole genome shotgun (WGS) entry which is preliminary data.</text>
</comment>
<gene>
    <name evidence="3" type="ORF">J2S18_001536</name>
</gene>
<dbReference type="Proteomes" id="UP001228504">
    <property type="component" value="Unassembled WGS sequence"/>
</dbReference>
<sequence>MKSKKLKGIISIVGATTIIMGSLVACGDKQQEPQQENKQSEIETKIDNSENKIASNDINKSDLKNNNGTSSNNNVLKNSRSDIKDLFTKIDEVRSGKNVDLSSKDNKSIDNSKIESKKDNNKNEEKKNNVTKPIIAKPVVERPTVKPVIEKPVIKPVEEKPAPKPIVKPEEKPNKPTDKPIEKPTKPVEKPHEEEKVIAVAYVNADILNVRDGEGIDFKDIGELKNGTKVEIVKKGKQWDKIKYEKGYGYVSNKYLSDKPIEEKPSKPTEKPTDKPSEKPTKPIKPVEKPHEEQKGLAGQIAKTKVAQKTNQIILVSGNKLSFWNKSNGKWNKSMETSSRHGYDGYVSASEMNEGIGATPTGAYPILYSFGTGSNPGTELDYKRITKNSYFIDDPHSKYYNTWYEGKGQKGEHMIDYPVQYKYGMVIGYNMNHTPNKGSAIFLHCNGKGNTAGCVSISENNMLKLLKETHRGAYIIITTSNNNLKYY</sequence>
<accession>A0ABT9UTG5</accession>
<evidence type="ECO:0000256" key="1">
    <source>
        <dbReference type="SAM" id="MobiDB-lite"/>
    </source>
</evidence>
<dbReference type="PROSITE" id="PS51257">
    <property type="entry name" value="PROKAR_LIPOPROTEIN"/>
    <property type="match status" value="1"/>
</dbReference>
<dbReference type="InterPro" id="IPR003646">
    <property type="entry name" value="SH3-like_bac-type"/>
</dbReference>
<dbReference type="CDD" id="cd16913">
    <property type="entry name" value="YkuD_like"/>
    <property type="match status" value="1"/>
</dbReference>
<dbReference type="PANTHER" id="PTHR38589">
    <property type="entry name" value="BLR0621 PROTEIN"/>
    <property type="match status" value="1"/>
</dbReference>
<dbReference type="RefSeq" id="WP_307485277.1">
    <property type="nucleotide sequence ID" value="NZ_JAUSUF010000004.1"/>
</dbReference>
<feature type="region of interest" description="Disordered" evidence="1">
    <location>
        <begin position="259"/>
        <end position="299"/>
    </location>
</feature>
<protein>
    <submittedName>
        <fullName evidence="3">L,D-peptidoglycan transpeptidase YkuD (ErfK/YbiS/YcfS/YnhG family)</fullName>
    </submittedName>
</protein>
<feature type="compositionally biased region" description="Basic and acidic residues" evidence="1">
    <location>
        <begin position="98"/>
        <end position="128"/>
    </location>
</feature>
<keyword evidence="4" id="KW-1185">Reference proteome</keyword>
<evidence type="ECO:0000259" key="2">
    <source>
        <dbReference type="PROSITE" id="PS51781"/>
    </source>
</evidence>
<reference evidence="3 4" key="1">
    <citation type="submission" date="2023-07" db="EMBL/GenBank/DDBJ databases">
        <title>Genomic Encyclopedia of Type Strains, Phase IV (KMG-IV): sequencing the most valuable type-strain genomes for metagenomic binning, comparative biology and taxonomic classification.</title>
        <authorList>
            <person name="Goeker M."/>
        </authorList>
    </citation>
    <scope>NUCLEOTIDE SEQUENCE [LARGE SCALE GENOMIC DNA]</scope>
    <source>
        <strain evidence="3 4">DSM 20694</strain>
    </source>
</reference>
<feature type="region of interest" description="Disordered" evidence="1">
    <location>
        <begin position="98"/>
        <end position="130"/>
    </location>
</feature>
<dbReference type="PANTHER" id="PTHR38589:SF1">
    <property type="entry name" value="BLR0621 PROTEIN"/>
    <property type="match status" value="1"/>
</dbReference>
<feature type="compositionally biased region" description="Low complexity" evidence="1">
    <location>
        <begin position="64"/>
        <end position="78"/>
    </location>
</feature>
<dbReference type="Gene3D" id="2.30.30.40">
    <property type="entry name" value="SH3 Domains"/>
    <property type="match status" value="1"/>
</dbReference>
<dbReference type="Pfam" id="PF08239">
    <property type="entry name" value="SH3_3"/>
    <property type="match status" value="1"/>
</dbReference>
<evidence type="ECO:0000313" key="4">
    <source>
        <dbReference type="Proteomes" id="UP001228504"/>
    </source>
</evidence>
<dbReference type="PROSITE" id="PS51781">
    <property type="entry name" value="SH3B"/>
    <property type="match status" value="1"/>
</dbReference>